<sequence length="52" mass="6003">MAIENESNQMVLFLNLSYLLLRNPGRNVGRFLFLQRLVETKPLLRSKAIADV</sequence>
<gene>
    <name evidence="1" type="ORF">AXF42_Ash007389</name>
</gene>
<evidence type="ECO:0000313" key="2">
    <source>
        <dbReference type="Proteomes" id="UP000236161"/>
    </source>
</evidence>
<organism evidence="1 2">
    <name type="scientific">Apostasia shenzhenica</name>
    <dbReference type="NCBI Taxonomy" id="1088818"/>
    <lineage>
        <taxon>Eukaryota</taxon>
        <taxon>Viridiplantae</taxon>
        <taxon>Streptophyta</taxon>
        <taxon>Embryophyta</taxon>
        <taxon>Tracheophyta</taxon>
        <taxon>Spermatophyta</taxon>
        <taxon>Magnoliopsida</taxon>
        <taxon>Liliopsida</taxon>
        <taxon>Asparagales</taxon>
        <taxon>Orchidaceae</taxon>
        <taxon>Apostasioideae</taxon>
        <taxon>Apostasia</taxon>
    </lineage>
</organism>
<proteinExistence type="predicted"/>
<name>A0A2I0BA15_9ASPA</name>
<dbReference type="EMBL" id="KZ451903">
    <property type="protein sequence ID" value="PKA64642.1"/>
    <property type="molecule type" value="Genomic_DNA"/>
</dbReference>
<accession>A0A2I0BA15</accession>
<dbReference type="AlphaFoldDB" id="A0A2I0BA15"/>
<dbReference type="Proteomes" id="UP000236161">
    <property type="component" value="Unassembled WGS sequence"/>
</dbReference>
<evidence type="ECO:0000313" key="1">
    <source>
        <dbReference type="EMBL" id="PKA64642.1"/>
    </source>
</evidence>
<protein>
    <submittedName>
        <fullName evidence="1">Uncharacterized protein</fullName>
    </submittedName>
</protein>
<keyword evidence="2" id="KW-1185">Reference proteome</keyword>
<reference evidence="1 2" key="1">
    <citation type="journal article" date="2017" name="Nature">
        <title>The Apostasia genome and the evolution of orchids.</title>
        <authorList>
            <person name="Zhang G.Q."/>
            <person name="Liu K.W."/>
            <person name="Li Z."/>
            <person name="Lohaus R."/>
            <person name="Hsiao Y.Y."/>
            <person name="Niu S.C."/>
            <person name="Wang J.Y."/>
            <person name="Lin Y.C."/>
            <person name="Xu Q."/>
            <person name="Chen L.J."/>
            <person name="Yoshida K."/>
            <person name="Fujiwara S."/>
            <person name="Wang Z.W."/>
            <person name="Zhang Y.Q."/>
            <person name="Mitsuda N."/>
            <person name="Wang M."/>
            <person name="Liu G.H."/>
            <person name="Pecoraro L."/>
            <person name="Huang H.X."/>
            <person name="Xiao X.J."/>
            <person name="Lin M."/>
            <person name="Wu X.Y."/>
            <person name="Wu W.L."/>
            <person name="Chen Y.Y."/>
            <person name="Chang S.B."/>
            <person name="Sakamoto S."/>
            <person name="Ohme-Takagi M."/>
            <person name="Yagi M."/>
            <person name="Zeng S.J."/>
            <person name="Shen C.Y."/>
            <person name="Yeh C.M."/>
            <person name="Luo Y.B."/>
            <person name="Tsai W.C."/>
            <person name="Van de Peer Y."/>
            <person name="Liu Z.J."/>
        </authorList>
    </citation>
    <scope>NUCLEOTIDE SEQUENCE [LARGE SCALE GENOMIC DNA]</scope>
    <source>
        <strain evidence="2">cv. Shenzhen</strain>
        <tissue evidence="1">Stem</tissue>
    </source>
</reference>